<evidence type="ECO:0000256" key="1">
    <source>
        <dbReference type="SAM" id="Phobius"/>
    </source>
</evidence>
<dbReference type="InterPro" id="IPR017850">
    <property type="entry name" value="Alkaline_phosphatase_core_sf"/>
</dbReference>
<dbReference type="Pfam" id="PF00884">
    <property type="entry name" value="Sulfatase"/>
    <property type="match status" value="1"/>
</dbReference>
<dbReference type="STRING" id="1348657.M622_06510"/>
<keyword evidence="1" id="KW-1133">Transmembrane helix</keyword>
<keyword evidence="1" id="KW-0812">Transmembrane</keyword>
<dbReference type="PATRIC" id="fig|1348657.5.peg.3288"/>
<proteinExistence type="predicted"/>
<dbReference type="SUPFAM" id="SSF53649">
    <property type="entry name" value="Alkaline phosphatase-like"/>
    <property type="match status" value="1"/>
</dbReference>
<keyword evidence="1" id="KW-0472">Membrane</keyword>
<dbReference type="eggNOG" id="COG0558">
    <property type="taxonomic scope" value="Bacteria"/>
</dbReference>
<feature type="domain" description="Sulfatase N-terminal" evidence="2">
    <location>
        <begin position="287"/>
        <end position="478"/>
    </location>
</feature>
<dbReference type="EMBL" id="ATJV01000092">
    <property type="protein sequence ID" value="EPZ14223.1"/>
    <property type="molecule type" value="Genomic_DNA"/>
</dbReference>
<feature type="transmembrane region" description="Helical" evidence="1">
    <location>
        <begin position="61"/>
        <end position="79"/>
    </location>
</feature>
<dbReference type="RefSeq" id="WP_021250680.1">
    <property type="nucleotide sequence ID" value="NZ_ATJV01000092.1"/>
</dbReference>
<evidence type="ECO:0000259" key="2">
    <source>
        <dbReference type="Pfam" id="PF00884"/>
    </source>
</evidence>
<accession>T0AUC0</accession>
<evidence type="ECO:0000313" key="3">
    <source>
        <dbReference type="EMBL" id="EPZ14223.1"/>
    </source>
</evidence>
<organism evidence="3 4">
    <name type="scientific">Thauera terpenica 58Eu</name>
    <dbReference type="NCBI Taxonomy" id="1348657"/>
    <lineage>
        <taxon>Bacteria</taxon>
        <taxon>Pseudomonadati</taxon>
        <taxon>Pseudomonadota</taxon>
        <taxon>Betaproteobacteria</taxon>
        <taxon>Rhodocyclales</taxon>
        <taxon>Zoogloeaceae</taxon>
        <taxon>Thauera</taxon>
    </lineage>
</organism>
<feature type="transmembrane region" description="Helical" evidence="1">
    <location>
        <begin position="157"/>
        <end position="175"/>
    </location>
</feature>
<dbReference type="Proteomes" id="UP000015455">
    <property type="component" value="Unassembled WGS sequence"/>
</dbReference>
<comment type="caution">
    <text evidence="3">The sequence shown here is derived from an EMBL/GenBank/DDBJ whole genome shotgun (WGS) entry which is preliminary data.</text>
</comment>
<dbReference type="InterPro" id="IPR000917">
    <property type="entry name" value="Sulfatase_N"/>
</dbReference>
<gene>
    <name evidence="3" type="ORF">M622_06510</name>
</gene>
<sequence>MKSLPAVLKAALALLVLNTLLSFGNAWPSLWPWPAARISIELAAIALALSLFSLRGALRRAVVVGTSLILTACVVLHYANITAPAILGRTLDFYWDGQHVWEVLKMGTADASIGSLLGLTAALLGVVLGLIALQAVIRRCVVALGAGLQDHGVRAGVLGMAVLTLALGTLAPRFAPPLQAAFAPSVSALLVTQADMLERALWHADDEALLGTSPRFDANLDALGGADVIIVFAEAYGAITLDNAEFAATLQQSRARFDASITASGRQVVSARLGSPTFGGGSWLAHSELLSGLDMHDPNAYRLLLKSKRPTLVRHFAAKGYRTVGWLPGIQRAWPEGRFYGFERIADADAIGYRGPAFGYWRIPDQAAMAQLQHQELDGADGTDGATRQPRLVVFPTMSTHAPFRPLAPYVPDWAAVRGADAYADAASVSARAAPVSWDEPIPAYLATLRYQFDWLSGWLAEHAPRDAVVIVIGDHQPIGTVSGPGANWEVPVHVITRNETVLERLRARGFKAGLLPAGPALGPMRALTPLLVEAFAQP</sequence>
<feature type="transmembrane region" description="Helical" evidence="1">
    <location>
        <begin position="36"/>
        <end position="54"/>
    </location>
</feature>
<reference evidence="3 4" key="1">
    <citation type="submission" date="2013-06" db="EMBL/GenBank/DDBJ databases">
        <title>Draft genome sequence of Thauera terpenica.</title>
        <authorList>
            <person name="Liu B."/>
            <person name="Frostegard A.H."/>
            <person name="Shapleigh J.P."/>
        </authorList>
    </citation>
    <scope>NUCLEOTIDE SEQUENCE [LARGE SCALE GENOMIC DNA]</scope>
    <source>
        <strain evidence="3 4">58Eu</strain>
    </source>
</reference>
<evidence type="ECO:0000313" key="4">
    <source>
        <dbReference type="Proteomes" id="UP000015455"/>
    </source>
</evidence>
<protein>
    <recommendedName>
        <fullName evidence="2">Sulfatase N-terminal domain-containing protein</fullName>
    </recommendedName>
</protein>
<keyword evidence="4" id="KW-1185">Reference proteome</keyword>
<dbReference type="Gene3D" id="3.40.720.10">
    <property type="entry name" value="Alkaline Phosphatase, subunit A"/>
    <property type="match status" value="1"/>
</dbReference>
<feature type="transmembrane region" description="Helical" evidence="1">
    <location>
        <begin position="113"/>
        <end position="137"/>
    </location>
</feature>
<name>T0AUC0_9RHOO</name>
<dbReference type="AlphaFoldDB" id="T0AUC0"/>
<dbReference type="OrthoDB" id="1376015at2"/>